<protein>
    <submittedName>
        <fullName evidence="1">Uncharacterized protein</fullName>
    </submittedName>
</protein>
<accession>A0A1N6GPR3</accession>
<dbReference type="EMBL" id="FSRE01000003">
    <property type="protein sequence ID" value="SIO09514.1"/>
    <property type="molecule type" value="Genomic_DNA"/>
</dbReference>
<name>A0A1N6GPR3_9GAMM</name>
<reference evidence="1 2" key="1">
    <citation type="submission" date="2016-11" db="EMBL/GenBank/DDBJ databases">
        <authorList>
            <person name="Jaros S."/>
            <person name="Januszkiewicz K."/>
            <person name="Wedrychowicz H."/>
        </authorList>
    </citation>
    <scope>NUCLEOTIDE SEQUENCE [LARGE SCALE GENOMIC DNA]</scope>
    <source>
        <strain evidence="1 2">DSM 17737</strain>
    </source>
</reference>
<dbReference type="STRING" id="364032.SAMN05443662_1440"/>
<sequence>MRTQIRKRAEGVVQRFEEMLPDEVAQTIDREHFDELLLLVEAAIGDVYATTMHDVAKRLETLAHEFRQEERILSEEL</sequence>
<proteinExistence type="predicted"/>
<dbReference type="OrthoDB" id="5616525at2"/>
<dbReference type="Proteomes" id="UP000198461">
    <property type="component" value="Unassembled WGS sequence"/>
</dbReference>
<evidence type="ECO:0000313" key="2">
    <source>
        <dbReference type="Proteomes" id="UP000198461"/>
    </source>
</evidence>
<dbReference type="RefSeq" id="WP_074201693.1">
    <property type="nucleotide sequence ID" value="NZ_FSRE01000003.1"/>
</dbReference>
<organism evidence="1 2">
    <name type="scientific">Sulfurivirga caldicuralii</name>
    <dbReference type="NCBI Taxonomy" id="364032"/>
    <lineage>
        <taxon>Bacteria</taxon>
        <taxon>Pseudomonadati</taxon>
        <taxon>Pseudomonadota</taxon>
        <taxon>Gammaproteobacteria</taxon>
        <taxon>Thiotrichales</taxon>
        <taxon>Piscirickettsiaceae</taxon>
        <taxon>Sulfurivirga</taxon>
    </lineage>
</organism>
<gene>
    <name evidence="1" type="ORF">SAMN05443662_1440</name>
</gene>
<keyword evidence="2" id="KW-1185">Reference proteome</keyword>
<evidence type="ECO:0000313" key="1">
    <source>
        <dbReference type="EMBL" id="SIO09514.1"/>
    </source>
</evidence>
<dbReference type="AlphaFoldDB" id="A0A1N6GPR3"/>